<reference evidence="1 2" key="1">
    <citation type="submission" date="2020-05" db="EMBL/GenBank/DDBJ databases">
        <title>Genome Sequencing of Type Strains.</title>
        <authorList>
            <person name="Lemaire J.F."/>
            <person name="Inderbitzin P."/>
            <person name="Gregorio O.A."/>
            <person name="Collins S.B."/>
            <person name="Wespe N."/>
            <person name="Knight-Connoni V."/>
        </authorList>
    </citation>
    <scope>NUCLEOTIDE SEQUENCE [LARGE SCALE GENOMIC DNA]</scope>
    <source>
        <strain evidence="1 2">DSM 20512</strain>
    </source>
</reference>
<evidence type="ECO:0008006" key="3">
    <source>
        <dbReference type="Google" id="ProtNLM"/>
    </source>
</evidence>
<gene>
    <name evidence="1" type="ORF">HP467_07275</name>
</gene>
<dbReference type="EMBL" id="JABMCG010000095">
    <property type="protein sequence ID" value="NUU27912.1"/>
    <property type="molecule type" value="Genomic_DNA"/>
</dbReference>
<dbReference type="AlphaFoldDB" id="A0A850DWI6"/>
<proteinExistence type="predicted"/>
<evidence type="ECO:0000313" key="2">
    <source>
        <dbReference type="Proteomes" id="UP000539146"/>
    </source>
</evidence>
<accession>A0A850DWI6</accession>
<evidence type="ECO:0000313" key="1">
    <source>
        <dbReference type="EMBL" id="NUU27912.1"/>
    </source>
</evidence>
<sequence length="95" mass="10691">MSTFRKKPVEIEAQQYTDAKSGSEIIQRILDADGSASLHCVDPDEQDHGGHTIRIRTLEGDMHASLGDWVIRGVQGEFYPCKPDIFAETYEPVER</sequence>
<organism evidence="1 2">
    <name type="scientific">Curtobacterium citreum</name>
    <dbReference type="NCBI Taxonomy" id="2036"/>
    <lineage>
        <taxon>Bacteria</taxon>
        <taxon>Bacillati</taxon>
        <taxon>Actinomycetota</taxon>
        <taxon>Actinomycetes</taxon>
        <taxon>Micrococcales</taxon>
        <taxon>Microbacteriaceae</taxon>
        <taxon>Curtobacterium</taxon>
    </lineage>
</organism>
<dbReference type="RefSeq" id="WP_175325743.1">
    <property type="nucleotide sequence ID" value="NZ_BAAAWP010000001.1"/>
</dbReference>
<comment type="caution">
    <text evidence="1">The sequence shown here is derived from an EMBL/GenBank/DDBJ whole genome shotgun (WGS) entry which is preliminary data.</text>
</comment>
<protein>
    <recommendedName>
        <fullName evidence="3">Phage protein</fullName>
    </recommendedName>
</protein>
<name>A0A850DWI6_9MICO</name>
<dbReference type="Proteomes" id="UP000539146">
    <property type="component" value="Unassembled WGS sequence"/>
</dbReference>